<feature type="domain" description="Apple" evidence="2">
    <location>
        <begin position="51"/>
        <end position="125"/>
    </location>
</feature>
<keyword evidence="4" id="KW-1185">Reference proteome</keyword>
<evidence type="ECO:0000256" key="1">
    <source>
        <dbReference type="SAM" id="MobiDB-lite"/>
    </source>
</evidence>
<dbReference type="OrthoDB" id="5971203at2759"/>
<name>A0A9W9YEH4_9CNID</name>
<gene>
    <name evidence="3" type="ORF">OS493_010039</name>
</gene>
<evidence type="ECO:0000259" key="2">
    <source>
        <dbReference type="PROSITE" id="PS50948"/>
    </source>
</evidence>
<dbReference type="Gene3D" id="3.50.4.10">
    <property type="entry name" value="Hepatocyte Growth Factor"/>
    <property type="match status" value="1"/>
</dbReference>
<accession>A0A9W9YEH4</accession>
<sequence>MNGNGKGKTSLQFNMIKKMLWFPLAPAVLLFTVFTAADLVFFTTAAYSNLGNEKYFESLKGFKLVGHVIETLATDEFGCGLRCNRNRKCLSYNWHSNGTCQLSNHTRQSSPDNLKRSEGSTYYGK</sequence>
<dbReference type="AlphaFoldDB" id="A0A9W9YEH4"/>
<feature type="non-terminal residue" evidence="3">
    <location>
        <position position="125"/>
    </location>
</feature>
<dbReference type="SUPFAM" id="SSF57414">
    <property type="entry name" value="Hairpin loop containing domain-like"/>
    <property type="match status" value="1"/>
</dbReference>
<organism evidence="3 4">
    <name type="scientific">Desmophyllum pertusum</name>
    <dbReference type="NCBI Taxonomy" id="174260"/>
    <lineage>
        <taxon>Eukaryota</taxon>
        <taxon>Metazoa</taxon>
        <taxon>Cnidaria</taxon>
        <taxon>Anthozoa</taxon>
        <taxon>Hexacorallia</taxon>
        <taxon>Scleractinia</taxon>
        <taxon>Caryophylliina</taxon>
        <taxon>Caryophylliidae</taxon>
        <taxon>Desmophyllum</taxon>
    </lineage>
</organism>
<dbReference type="Pfam" id="PF00024">
    <property type="entry name" value="PAN_1"/>
    <property type="match status" value="1"/>
</dbReference>
<comment type="caution">
    <text evidence="3">The sequence shown here is derived from an EMBL/GenBank/DDBJ whole genome shotgun (WGS) entry which is preliminary data.</text>
</comment>
<evidence type="ECO:0000313" key="4">
    <source>
        <dbReference type="Proteomes" id="UP001163046"/>
    </source>
</evidence>
<evidence type="ECO:0000313" key="3">
    <source>
        <dbReference type="EMBL" id="KAJ7337183.1"/>
    </source>
</evidence>
<dbReference type="Proteomes" id="UP001163046">
    <property type="component" value="Unassembled WGS sequence"/>
</dbReference>
<reference evidence="3" key="1">
    <citation type="submission" date="2023-01" db="EMBL/GenBank/DDBJ databases">
        <title>Genome assembly of the deep-sea coral Lophelia pertusa.</title>
        <authorList>
            <person name="Herrera S."/>
            <person name="Cordes E."/>
        </authorList>
    </citation>
    <scope>NUCLEOTIDE SEQUENCE</scope>
    <source>
        <strain evidence="3">USNM1676648</strain>
        <tissue evidence="3">Polyp</tissue>
    </source>
</reference>
<dbReference type="InterPro" id="IPR003609">
    <property type="entry name" value="Pan_app"/>
</dbReference>
<proteinExistence type="predicted"/>
<dbReference type="EMBL" id="MU827781">
    <property type="protein sequence ID" value="KAJ7337183.1"/>
    <property type="molecule type" value="Genomic_DNA"/>
</dbReference>
<feature type="region of interest" description="Disordered" evidence="1">
    <location>
        <begin position="104"/>
        <end position="125"/>
    </location>
</feature>
<dbReference type="PROSITE" id="PS50948">
    <property type="entry name" value="PAN"/>
    <property type="match status" value="1"/>
</dbReference>
<protein>
    <recommendedName>
        <fullName evidence="2">Apple domain-containing protein</fullName>
    </recommendedName>
</protein>